<dbReference type="InterPro" id="IPR018973">
    <property type="entry name" value="MZB"/>
</dbReference>
<dbReference type="InterPro" id="IPR047721">
    <property type="entry name" value="DrmB"/>
</dbReference>
<protein>
    <submittedName>
        <fullName evidence="2">DUF1998 domain-containing protein</fullName>
    </submittedName>
</protein>
<evidence type="ECO:0000259" key="1">
    <source>
        <dbReference type="Pfam" id="PF09369"/>
    </source>
</evidence>
<dbReference type="EMBL" id="SMUW01000036">
    <property type="protein sequence ID" value="TDK42834.1"/>
    <property type="molecule type" value="Genomic_DNA"/>
</dbReference>
<evidence type="ECO:0000313" key="3">
    <source>
        <dbReference type="Proteomes" id="UP000295438"/>
    </source>
</evidence>
<dbReference type="NCBIfam" id="NF038324">
    <property type="entry name" value="DrmB_fam"/>
    <property type="match status" value="1"/>
</dbReference>
<gene>
    <name evidence="2" type="ORF">E1898_15500</name>
</gene>
<keyword evidence="3" id="KW-1185">Reference proteome</keyword>
<name>A0A4R5UUG0_9BACT</name>
<dbReference type="Proteomes" id="UP000295438">
    <property type="component" value="Unassembled WGS sequence"/>
</dbReference>
<feature type="domain" description="MrfA-like Zn-binding" evidence="1">
    <location>
        <begin position="516"/>
        <end position="620"/>
    </location>
</feature>
<dbReference type="AlphaFoldDB" id="A0A4R5UUG0"/>
<accession>A0A4R5UUG0</accession>
<reference evidence="2 3" key="1">
    <citation type="submission" date="2019-03" db="EMBL/GenBank/DDBJ databases">
        <title>Algoriphagus aquimaris sp. nov., isolated form marine sediment in Pohang, Korea.</title>
        <authorList>
            <person name="Kim J."/>
            <person name="Yoon S.-H."/>
            <person name="Lee S.-S."/>
        </authorList>
    </citation>
    <scope>NUCLEOTIDE SEQUENCE [LARGE SCALE GENOMIC DNA]</scope>
    <source>
        <strain evidence="2 3">F21</strain>
    </source>
</reference>
<proteinExistence type="predicted"/>
<organism evidence="2 3">
    <name type="scientific">Algoriphagus formosus</name>
    <dbReference type="NCBI Taxonomy" id="2007308"/>
    <lineage>
        <taxon>Bacteria</taxon>
        <taxon>Pseudomonadati</taxon>
        <taxon>Bacteroidota</taxon>
        <taxon>Cytophagia</taxon>
        <taxon>Cytophagales</taxon>
        <taxon>Cyclobacteriaceae</taxon>
        <taxon>Algoriphagus</taxon>
    </lineage>
</organism>
<dbReference type="RefSeq" id="WP_133391558.1">
    <property type="nucleotide sequence ID" value="NZ_SMUW01000036.1"/>
</dbReference>
<dbReference type="Pfam" id="PF09369">
    <property type="entry name" value="MZB"/>
    <property type="match status" value="1"/>
</dbReference>
<evidence type="ECO:0000313" key="2">
    <source>
        <dbReference type="EMBL" id="TDK42834.1"/>
    </source>
</evidence>
<comment type="caution">
    <text evidence="2">The sequence shown here is derived from an EMBL/GenBank/DDBJ whole genome shotgun (WGS) entry which is preliminary data.</text>
</comment>
<sequence>MSKTNNVRSSQILSPFGVGQIVNFPEEVSVMIGGLSLWDETIARAKINQGADRISEDELRFNETRLQDLLNVNYFIKPLEYKTSGSKNNHLQIPAVRFPGWHYCTNPKCGRMKQVPLDAANFKIECTSCWDGKSKHKSKMIPVRFVAACPSGHIQDVPFKEWVHNGPVPNDGKPHKLSYHTGGGSGDLGSITLKCTCNKSKSLAGLMNIRKDGEEVFDSALARIGFTSEDDHKFDKTNPNKDNPLGQYCKGHRPWLGFDGVNNATKCNNHLQVLIRGASNVHFSEIQSAIYLPEGSKKANRYVLKVIDEIGKEQLKGFFNTDQGSVMLPAILSINPVVTKGLISKENLLSGVIEEITKDDSAQEEIGLAPELKLRFEEYNYILAGRDSENADFKAIVKTFDGYIEQTLLEKYFENVVLIEKLKETRVFKGFSRINPNNKRNKEELSNTRVNWLPAVQVYGEGIFLKFKDDVVDNWLAENKDAFSGIIRRYHAAMRKRRPEDELRELTPFFVAMHTFSHLLIKRLCFDCGYGSSSLRERLYFSSDPNSRMNGILIYTSSGDSEGSLGGLVRQGKEKNLGRLVKNAIEEARWCSADPVCSDIGNSSGQGPDNVNGSACHNCCIVPETSCEEFNMLLDRTTVIGSLKNPIIGYFNNP</sequence>